<evidence type="ECO:0000313" key="4">
    <source>
        <dbReference type="Proteomes" id="UP000276899"/>
    </source>
</evidence>
<dbReference type="GO" id="GO:0005524">
    <property type="term" value="F:ATP binding"/>
    <property type="evidence" value="ECO:0007669"/>
    <property type="project" value="TreeGrafter"/>
</dbReference>
<dbReference type="KEGG" id="asla:NCTC11923_00739"/>
<dbReference type="GO" id="GO:0009898">
    <property type="term" value="C:cytoplasmic side of plasma membrane"/>
    <property type="evidence" value="ECO:0007669"/>
    <property type="project" value="TreeGrafter"/>
</dbReference>
<dbReference type="InterPro" id="IPR050625">
    <property type="entry name" value="ParA/MinD_ATPase"/>
</dbReference>
<feature type="compositionally biased region" description="Pro residues" evidence="1">
    <location>
        <begin position="16"/>
        <end position="29"/>
    </location>
</feature>
<name>A0A3S4TBI3_9ACTO</name>
<reference evidence="3 4" key="1">
    <citation type="submission" date="2018-12" db="EMBL/GenBank/DDBJ databases">
        <authorList>
            <consortium name="Pathogen Informatics"/>
        </authorList>
    </citation>
    <scope>NUCLEOTIDE SEQUENCE [LARGE SCALE GENOMIC DNA]</scope>
    <source>
        <strain evidence="3 4">NCTC11923</strain>
    </source>
</reference>
<dbReference type="PANTHER" id="PTHR43384:SF11">
    <property type="entry name" value="SEPTUM SITE DETERMINING PROTEIN"/>
    <property type="match status" value="1"/>
</dbReference>
<dbReference type="Proteomes" id="UP000276899">
    <property type="component" value="Chromosome"/>
</dbReference>
<dbReference type="InterPro" id="IPR002586">
    <property type="entry name" value="CobQ/CobB/MinD/ParA_Nub-bd_dom"/>
</dbReference>
<evidence type="ECO:0000259" key="2">
    <source>
        <dbReference type="Pfam" id="PF01656"/>
    </source>
</evidence>
<proteinExistence type="predicted"/>
<dbReference type="SUPFAM" id="SSF52540">
    <property type="entry name" value="P-loop containing nucleoside triphosphate hydrolases"/>
    <property type="match status" value="1"/>
</dbReference>
<dbReference type="GO" id="GO:0051782">
    <property type="term" value="P:negative regulation of cell division"/>
    <property type="evidence" value="ECO:0007669"/>
    <property type="project" value="TreeGrafter"/>
</dbReference>
<keyword evidence="4" id="KW-1185">Reference proteome</keyword>
<dbReference type="RefSeq" id="WP_084500488.1">
    <property type="nucleotide sequence ID" value="NZ_LR134363.1"/>
</dbReference>
<dbReference type="STRING" id="1278298.GCA_000428685_00262"/>
<feature type="region of interest" description="Disordered" evidence="1">
    <location>
        <begin position="1"/>
        <end position="101"/>
    </location>
</feature>
<dbReference type="EMBL" id="LR134363">
    <property type="protein sequence ID" value="VEG74119.1"/>
    <property type="molecule type" value="Genomic_DNA"/>
</dbReference>
<accession>A0A3S4TBI3</accession>
<evidence type="ECO:0000313" key="3">
    <source>
        <dbReference type="EMBL" id="VEG74119.1"/>
    </source>
</evidence>
<feature type="compositionally biased region" description="Basic and acidic residues" evidence="1">
    <location>
        <begin position="68"/>
        <end position="80"/>
    </location>
</feature>
<dbReference type="AlphaFoldDB" id="A0A3S4TBI3"/>
<evidence type="ECO:0000256" key="1">
    <source>
        <dbReference type="SAM" id="MobiDB-lite"/>
    </source>
</evidence>
<organism evidence="3 4">
    <name type="scientific">Actinomyces slackii</name>
    <dbReference type="NCBI Taxonomy" id="52774"/>
    <lineage>
        <taxon>Bacteria</taxon>
        <taxon>Bacillati</taxon>
        <taxon>Actinomycetota</taxon>
        <taxon>Actinomycetes</taxon>
        <taxon>Actinomycetales</taxon>
        <taxon>Actinomycetaceae</taxon>
        <taxon>Actinomyces</taxon>
    </lineage>
</organism>
<dbReference type="GO" id="GO:0016887">
    <property type="term" value="F:ATP hydrolysis activity"/>
    <property type="evidence" value="ECO:0007669"/>
    <property type="project" value="TreeGrafter"/>
</dbReference>
<gene>
    <name evidence="3" type="ORF">NCTC11923_00739</name>
</gene>
<feature type="region of interest" description="Disordered" evidence="1">
    <location>
        <begin position="330"/>
        <end position="351"/>
    </location>
</feature>
<dbReference type="PANTHER" id="PTHR43384">
    <property type="entry name" value="SEPTUM SITE-DETERMINING PROTEIN MIND HOMOLOG, CHLOROPLASTIC-RELATED"/>
    <property type="match status" value="1"/>
</dbReference>
<dbReference type="GO" id="GO:0005829">
    <property type="term" value="C:cytosol"/>
    <property type="evidence" value="ECO:0007669"/>
    <property type="project" value="TreeGrafter"/>
</dbReference>
<sequence>MSTPSDLPQEPGQEPALPPGRWPGGPIGPAPASGKGDPSASRSPQAPLLSPEGGRGPSAGQAGPWEAGPREAGARQRAESPEPASDRPGGGRALSSGDGRGGRIICVTGARGGLGASTLLLHLAWALRREGRSVAIVDLDPAGSLGLLLGEEILPGLRWGDLPEHESAFRPGRLIGALPAWHAMPVLTGDARGGPPLPASAPGGSLGAVLEALAGEHDLVLVDLPRSLPAPSGSRALLLAGLDLRSAVACEALVPRLEVPVEVVARKSGEDTTVADLELIAGCPVLGTVPTDRAVAQRIARGEDPVRARSAMRRAATVLARRLLEQERAVQERAAQEKAGTDAPGGMSGQG</sequence>
<dbReference type="Pfam" id="PF01656">
    <property type="entry name" value="CbiA"/>
    <property type="match status" value="1"/>
</dbReference>
<feature type="compositionally biased region" description="Basic and acidic residues" evidence="1">
    <location>
        <begin position="330"/>
        <end position="340"/>
    </location>
</feature>
<dbReference type="InterPro" id="IPR027417">
    <property type="entry name" value="P-loop_NTPase"/>
</dbReference>
<feature type="domain" description="CobQ/CobB/MinD/ParA nucleotide binding" evidence="2">
    <location>
        <begin position="105"/>
        <end position="306"/>
    </location>
</feature>
<protein>
    <submittedName>
        <fullName evidence="3">Septum formation inhibitor-activating ATPase</fullName>
    </submittedName>
</protein>
<dbReference type="Gene3D" id="3.40.50.300">
    <property type="entry name" value="P-loop containing nucleotide triphosphate hydrolases"/>
    <property type="match status" value="1"/>
</dbReference>